<reference evidence="2" key="1">
    <citation type="submission" date="2020-02" db="EMBL/GenBank/DDBJ databases">
        <authorList>
            <person name="Meier V. D."/>
        </authorList>
    </citation>
    <scope>NUCLEOTIDE SEQUENCE</scope>
    <source>
        <strain evidence="2">AVDCRST_MAG86</strain>
    </source>
</reference>
<evidence type="ECO:0000259" key="1">
    <source>
        <dbReference type="Pfam" id="PF02698"/>
    </source>
</evidence>
<organism evidence="2">
    <name type="scientific">uncultured Truepera sp</name>
    <dbReference type="NCBI Taxonomy" id="543023"/>
    <lineage>
        <taxon>Bacteria</taxon>
        <taxon>Thermotogati</taxon>
        <taxon>Deinococcota</taxon>
        <taxon>Deinococci</taxon>
        <taxon>Trueperales</taxon>
        <taxon>Trueperaceae</taxon>
        <taxon>Truepera</taxon>
        <taxon>environmental samples</taxon>
    </lineage>
</organism>
<proteinExistence type="predicted"/>
<evidence type="ECO:0000313" key="2">
    <source>
        <dbReference type="EMBL" id="CAA9587641.1"/>
    </source>
</evidence>
<dbReference type="InterPro" id="IPR014729">
    <property type="entry name" value="Rossmann-like_a/b/a_fold"/>
</dbReference>
<gene>
    <name evidence="2" type="ORF">AVDCRST_MAG86-3869</name>
</gene>
<name>A0A6J4VV30_9DEIN</name>
<dbReference type="AlphaFoldDB" id="A0A6J4VV30"/>
<dbReference type="InterPro" id="IPR003848">
    <property type="entry name" value="DUF218"/>
</dbReference>
<feature type="domain" description="DUF218" evidence="1">
    <location>
        <begin position="4"/>
        <end position="126"/>
    </location>
</feature>
<dbReference type="InterPro" id="IPR051599">
    <property type="entry name" value="Cell_Envelope_Assoc"/>
</dbReference>
<sequence>MNGIIILLGAPNDAAGNLSSIAVERCRRTVLEYRFTPRYAVLPTGGFGKHFNRTALPHAFYTRRWLLEYGVPEKAILEPVYSRFTEEDARLSKPVVVSCGVRHVRVVTSDFHVARARLIFNDEFAGYQLRFSASETELPQRELAQLIEHEKTAVARIKRKSELR</sequence>
<dbReference type="PANTHER" id="PTHR30336:SF20">
    <property type="entry name" value="DUF218 DOMAIN-CONTAINING PROTEIN"/>
    <property type="match status" value="1"/>
</dbReference>
<dbReference type="CDD" id="cd06259">
    <property type="entry name" value="YdcF-like"/>
    <property type="match status" value="1"/>
</dbReference>
<dbReference type="Pfam" id="PF02698">
    <property type="entry name" value="DUF218"/>
    <property type="match status" value="1"/>
</dbReference>
<dbReference type="Gene3D" id="3.40.50.620">
    <property type="entry name" value="HUPs"/>
    <property type="match status" value="1"/>
</dbReference>
<protein>
    <recommendedName>
        <fullName evidence="1">DUF218 domain-containing protein</fullName>
    </recommendedName>
</protein>
<dbReference type="GO" id="GO:0005886">
    <property type="term" value="C:plasma membrane"/>
    <property type="evidence" value="ECO:0007669"/>
    <property type="project" value="TreeGrafter"/>
</dbReference>
<accession>A0A6J4VV30</accession>
<dbReference type="PANTHER" id="PTHR30336">
    <property type="entry name" value="INNER MEMBRANE PROTEIN, PROBABLE PERMEASE"/>
    <property type="match status" value="1"/>
</dbReference>
<dbReference type="EMBL" id="CADCWP010000346">
    <property type="protein sequence ID" value="CAA9587641.1"/>
    <property type="molecule type" value="Genomic_DNA"/>
</dbReference>